<dbReference type="AlphaFoldDB" id="A0A150GWI3"/>
<sequence length="162" mass="17707">MQQQFTGVTEQFTAVKEQLTGNTQQLATMQHQVTAVQEQLTGNTQQLATMQQQVTAVQEQLTCNTQQLTTVLVNLVPYRAASARAHNASAPSDETPLLEVPIELAQGFGQVPANFPKNRAALKSMDIQTLSQLLQDYGIVPGPTVDVCIMQLAHHIALNMPR</sequence>
<accession>A0A150GWI3</accession>
<evidence type="ECO:0000313" key="2">
    <source>
        <dbReference type="Proteomes" id="UP000075714"/>
    </source>
</evidence>
<dbReference type="STRING" id="33097.A0A150GWI3"/>
<name>A0A150GWI3_GONPE</name>
<comment type="caution">
    <text evidence="1">The sequence shown here is derived from an EMBL/GenBank/DDBJ whole genome shotgun (WGS) entry which is preliminary data.</text>
</comment>
<dbReference type="EMBL" id="LSYV01000006">
    <property type="protein sequence ID" value="KXZ54164.1"/>
    <property type="molecule type" value="Genomic_DNA"/>
</dbReference>
<keyword evidence="2" id="KW-1185">Reference proteome</keyword>
<protein>
    <submittedName>
        <fullName evidence="1">Uncharacterized protein</fullName>
    </submittedName>
</protein>
<proteinExistence type="predicted"/>
<organism evidence="1 2">
    <name type="scientific">Gonium pectorale</name>
    <name type="common">Green alga</name>
    <dbReference type="NCBI Taxonomy" id="33097"/>
    <lineage>
        <taxon>Eukaryota</taxon>
        <taxon>Viridiplantae</taxon>
        <taxon>Chlorophyta</taxon>
        <taxon>core chlorophytes</taxon>
        <taxon>Chlorophyceae</taxon>
        <taxon>CS clade</taxon>
        <taxon>Chlamydomonadales</taxon>
        <taxon>Volvocaceae</taxon>
        <taxon>Gonium</taxon>
    </lineage>
</organism>
<evidence type="ECO:0000313" key="1">
    <source>
        <dbReference type="EMBL" id="KXZ54164.1"/>
    </source>
</evidence>
<dbReference type="Proteomes" id="UP000075714">
    <property type="component" value="Unassembled WGS sequence"/>
</dbReference>
<reference evidence="2" key="1">
    <citation type="journal article" date="2016" name="Nat. Commun.">
        <title>The Gonium pectorale genome demonstrates co-option of cell cycle regulation during the evolution of multicellularity.</title>
        <authorList>
            <person name="Hanschen E.R."/>
            <person name="Marriage T.N."/>
            <person name="Ferris P.J."/>
            <person name="Hamaji T."/>
            <person name="Toyoda A."/>
            <person name="Fujiyama A."/>
            <person name="Neme R."/>
            <person name="Noguchi H."/>
            <person name="Minakuchi Y."/>
            <person name="Suzuki M."/>
            <person name="Kawai-Toyooka H."/>
            <person name="Smith D.R."/>
            <person name="Sparks H."/>
            <person name="Anderson J."/>
            <person name="Bakaric R."/>
            <person name="Luria V."/>
            <person name="Karger A."/>
            <person name="Kirschner M.W."/>
            <person name="Durand P.M."/>
            <person name="Michod R.E."/>
            <person name="Nozaki H."/>
            <person name="Olson B.J."/>
        </authorList>
    </citation>
    <scope>NUCLEOTIDE SEQUENCE [LARGE SCALE GENOMIC DNA]</scope>
    <source>
        <strain evidence="2">NIES-2863</strain>
    </source>
</reference>
<gene>
    <name evidence="1" type="ORF">GPECTOR_5g261</name>
</gene>
<dbReference type="OrthoDB" id="3227535at2759"/>
<dbReference type="Gene3D" id="1.20.5.340">
    <property type="match status" value="1"/>
</dbReference>